<reference evidence="3" key="1">
    <citation type="journal article" date="2019" name="Int. J. Syst. Evol. Microbiol.">
        <title>The Global Catalogue of Microorganisms (GCM) 10K type strain sequencing project: providing services to taxonomists for standard genome sequencing and annotation.</title>
        <authorList>
            <consortium name="The Broad Institute Genomics Platform"/>
            <consortium name="The Broad Institute Genome Sequencing Center for Infectious Disease"/>
            <person name="Wu L."/>
            <person name="Ma J."/>
        </authorList>
    </citation>
    <scope>NUCLEOTIDE SEQUENCE [LARGE SCALE GENOMIC DNA]</scope>
    <source>
        <strain evidence="3">JCM 14902</strain>
    </source>
</reference>
<evidence type="ECO:0008006" key="4">
    <source>
        <dbReference type="Google" id="ProtNLM"/>
    </source>
</evidence>
<dbReference type="RefSeq" id="WP_344063384.1">
    <property type="nucleotide sequence ID" value="NZ_BAAAOH010000001.1"/>
</dbReference>
<feature type="transmembrane region" description="Helical" evidence="1">
    <location>
        <begin position="35"/>
        <end position="58"/>
    </location>
</feature>
<organism evidence="2 3">
    <name type="scientific">Microbacterium pumilum</name>
    <dbReference type="NCBI Taxonomy" id="344165"/>
    <lineage>
        <taxon>Bacteria</taxon>
        <taxon>Bacillati</taxon>
        <taxon>Actinomycetota</taxon>
        <taxon>Actinomycetes</taxon>
        <taxon>Micrococcales</taxon>
        <taxon>Microbacteriaceae</taxon>
        <taxon>Microbacterium</taxon>
    </lineage>
</organism>
<feature type="transmembrane region" description="Helical" evidence="1">
    <location>
        <begin position="7"/>
        <end position="29"/>
    </location>
</feature>
<evidence type="ECO:0000313" key="2">
    <source>
        <dbReference type="EMBL" id="GAA1990895.1"/>
    </source>
</evidence>
<feature type="transmembrane region" description="Helical" evidence="1">
    <location>
        <begin position="97"/>
        <end position="119"/>
    </location>
</feature>
<dbReference type="Proteomes" id="UP001500326">
    <property type="component" value="Unassembled WGS sequence"/>
</dbReference>
<evidence type="ECO:0000313" key="3">
    <source>
        <dbReference type="Proteomes" id="UP001500326"/>
    </source>
</evidence>
<sequence length="164" mass="18718">MWLRRAFYGWLIPAAFLLPLWLLVGWAVFNAGGWAFLWVLFLAIPGVFLWQLLLTLLVRARGTVRAHRAVSWWDVLGFAVWHVLVIALGFFNPAWWAPMMVVTILVGVGLFWLALWQLWREAKPSRMVLRTADGMAYLQPAEPGAPVEVQEVIVVSEKQSPPRV</sequence>
<protein>
    <recommendedName>
        <fullName evidence="4">MFS transporter permease</fullName>
    </recommendedName>
</protein>
<keyword evidence="3" id="KW-1185">Reference proteome</keyword>
<gene>
    <name evidence="2" type="ORF">GCM10009777_27800</name>
</gene>
<keyword evidence="1" id="KW-1133">Transmembrane helix</keyword>
<accession>A0ABP5E6K0</accession>
<proteinExistence type="predicted"/>
<dbReference type="EMBL" id="BAAAOH010000001">
    <property type="protein sequence ID" value="GAA1990895.1"/>
    <property type="molecule type" value="Genomic_DNA"/>
</dbReference>
<keyword evidence="1" id="KW-0472">Membrane</keyword>
<feature type="transmembrane region" description="Helical" evidence="1">
    <location>
        <begin position="70"/>
        <end position="91"/>
    </location>
</feature>
<evidence type="ECO:0000256" key="1">
    <source>
        <dbReference type="SAM" id="Phobius"/>
    </source>
</evidence>
<name>A0ABP5E6K0_9MICO</name>
<keyword evidence="1" id="KW-0812">Transmembrane</keyword>
<comment type="caution">
    <text evidence="2">The sequence shown here is derived from an EMBL/GenBank/DDBJ whole genome shotgun (WGS) entry which is preliminary data.</text>
</comment>